<sequence>MYNFPNICTYIKSNNGNIVHMRFFSNTAEINYIVDFNEVKKLKNNKEAVLIDVRKPEELAEHGSIPGSINIPLDDIEKSLKDLSEKDFLKKYGIPKPTPDSPIIFSCMKGNRSTKAHTLAQTLGYKNAKNYTGGWTDWAEKNKK</sequence>
<gene>
    <name evidence="2" type="ORF">GWI33_004487</name>
</gene>
<name>A0A834IIL7_RHYFE</name>
<keyword evidence="3" id="KW-1185">Reference proteome</keyword>
<dbReference type="OrthoDB" id="566238at2759"/>
<evidence type="ECO:0000259" key="1">
    <source>
        <dbReference type="PROSITE" id="PS50206"/>
    </source>
</evidence>
<protein>
    <recommendedName>
        <fullName evidence="1">Rhodanese domain-containing protein</fullName>
    </recommendedName>
</protein>
<dbReference type="SMART" id="SM00450">
    <property type="entry name" value="RHOD"/>
    <property type="match status" value="1"/>
</dbReference>
<dbReference type="CDD" id="cd01519">
    <property type="entry name" value="RHOD_HSP67B2"/>
    <property type="match status" value="1"/>
</dbReference>
<dbReference type="PANTHER" id="PTHR44086:SF10">
    <property type="entry name" value="THIOSULFATE SULFURTRANSFERASE_RHODANESE-LIKE DOMAIN-CONTAINING PROTEIN 3"/>
    <property type="match status" value="1"/>
</dbReference>
<dbReference type="Pfam" id="PF00581">
    <property type="entry name" value="Rhodanese"/>
    <property type="match status" value="1"/>
</dbReference>
<evidence type="ECO:0000313" key="2">
    <source>
        <dbReference type="EMBL" id="KAF7281627.1"/>
    </source>
</evidence>
<organism evidence="2 3">
    <name type="scientific">Rhynchophorus ferrugineus</name>
    <name type="common">Red palm weevil</name>
    <name type="synonym">Curculio ferrugineus</name>
    <dbReference type="NCBI Taxonomy" id="354439"/>
    <lineage>
        <taxon>Eukaryota</taxon>
        <taxon>Metazoa</taxon>
        <taxon>Ecdysozoa</taxon>
        <taxon>Arthropoda</taxon>
        <taxon>Hexapoda</taxon>
        <taxon>Insecta</taxon>
        <taxon>Pterygota</taxon>
        <taxon>Neoptera</taxon>
        <taxon>Endopterygota</taxon>
        <taxon>Coleoptera</taxon>
        <taxon>Polyphaga</taxon>
        <taxon>Cucujiformia</taxon>
        <taxon>Curculionidae</taxon>
        <taxon>Dryophthorinae</taxon>
        <taxon>Rhynchophorus</taxon>
    </lineage>
</organism>
<comment type="caution">
    <text evidence="2">The sequence shown here is derived from an EMBL/GenBank/DDBJ whole genome shotgun (WGS) entry which is preliminary data.</text>
</comment>
<dbReference type="InterPro" id="IPR036873">
    <property type="entry name" value="Rhodanese-like_dom_sf"/>
</dbReference>
<dbReference type="EMBL" id="JAACXV010000232">
    <property type="protein sequence ID" value="KAF7281627.1"/>
    <property type="molecule type" value="Genomic_DNA"/>
</dbReference>
<dbReference type="SUPFAM" id="SSF52821">
    <property type="entry name" value="Rhodanese/Cell cycle control phosphatase"/>
    <property type="match status" value="1"/>
</dbReference>
<dbReference type="PANTHER" id="PTHR44086">
    <property type="entry name" value="THIOSULFATE SULFURTRANSFERASE RDL2, MITOCHONDRIAL-RELATED"/>
    <property type="match status" value="1"/>
</dbReference>
<dbReference type="InterPro" id="IPR001763">
    <property type="entry name" value="Rhodanese-like_dom"/>
</dbReference>
<dbReference type="AlphaFoldDB" id="A0A834IIL7"/>
<reference evidence="2" key="1">
    <citation type="submission" date="2020-08" db="EMBL/GenBank/DDBJ databases">
        <title>Genome sequencing and assembly of the red palm weevil Rhynchophorus ferrugineus.</title>
        <authorList>
            <person name="Dias G.B."/>
            <person name="Bergman C.M."/>
            <person name="Manee M."/>
        </authorList>
    </citation>
    <scope>NUCLEOTIDE SEQUENCE</scope>
    <source>
        <strain evidence="2">AA-2017</strain>
        <tissue evidence="2">Whole larva</tissue>
    </source>
</reference>
<proteinExistence type="predicted"/>
<dbReference type="Gene3D" id="3.40.250.10">
    <property type="entry name" value="Rhodanese-like domain"/>
    <property type="match status" value="1"/>
</dbReference>
<dbReference type="PROSITE" id="PS50206">
    <property type="entry name" value="RHODANESE_3"/>
    <property type="match status" value="1"/>
</dbReference>
<accession>A0A834IIL7</accession>
<dbReference type="Proteomes" id="UP000625711">
    <property type="component" value="Unassembled WGS sequence"/>
</dbReference>
<evidence type="ECO:0000313" key="3">
    <source>
        <dbReference type="Proteomes" id="UP000625711"/>
    </source>
</evidence>
<feature type="domain" description="Rhodanese" evidence="1">
    <location>
        <begin position="44"/>
        <end position="143"/>
    </location>
</feature>